<evidence type="ECO:0000256" key="1">
    <source>
        <dbReference type="SAM" id="SignalP"/>
    </source>
</evidence>
<evidence type="ECO:0000313" key="3">
    <source>
        <dbReference type="Proteomes" id="UP000010366"/>
    </source>
</evidence>
<feature type="signal peptide" evidence="1">
    <location>
        <begin position="1"/>
        <end position="25"/>
    </location>
</feature>
<proteinExistence type="predicted"/>
<accession>K9UIZ1</accession>
<gene>
    <name evidence="2" type="ORF">Cha6605_3160</name>
</gene>
<dbReference type="AlphaFoldDB" id="K9UIZ1"/>
<organism evidence="2 3">
    <name type="scientific">Chamaesiphon minutus (strain ATCC 27169 / PCC 6605)</name>
    <dbReference type="NCBI Taxonomy" id="1173020"/>
    <lineage>
        <taxon>Bacteria</taxon>
        <taxon>Bacillati</taxon>
        <taxon>Cyanobacteriota</taxon>
        <taxon>Cyanophyceae</taxon>
        <taxon>Gomontiellales</taxon>
        <taxon>Chamaesiphonaceae</taxon>
        <taxon>Chamaesiphon</taxon>
    </lineage>
</organism>
<sequence>MNHHRTAIAIGSVMTALVVVTPAQAQPVALTQLFPALVGVKLQPAQTASLAQLSQQTLPLVRRLLSSTQVQQFDAALGQGQSVRAALFSLDLSRSQQFKLSRKLQSVKSQLNEILTPEQQQQVIQNALALPQRSIR</sequence>
<evidence type="ECO:0000313" key="2">
    <source>
        <dbReference type="EMBL" id="AFY94174.1"/>
    </source>
</evidence>
<dbReference type="KEGG" id="cmp:Cha6605_3160"/>
<evidence type="ECO:0008006" key="4">
    <source>
        <dbReference type="Google" id="ProtNLM"/>
    </source>
</evidence>
<dbReference type="eggNOG" id="COG3678">
    <property type="taxonomic scope" value="Bacteria"/>
</dbReference>
<dbReference type="EMBL" id="CP003600">
    <property type="protein sequence ID" value="AFY94174.1"/>
    <property type="molecule type" value="Genomic_DNA"/>
</dbReference>
<dbReference type="RefSeq" id="WP_015160315.1">
    <property type="nucleotide sequence ID" value="NC_019697.1"/>
</dbReference>
<reference evidence="2 3" key="1">
    <citation type="submission" date="2012-05" db="EMBL/GenBank/DDBJ databases">
        <title>Finished chromosome of genome of Chamaesiphon sp. PCC 6605.</title>
        <authorList>
            <consortium name="US DOE Joint Genome Institute"/>
            <person name="Gugger M."/>
            <person name="Coursin T."/>
            <person name="Rippka R."/>
            <person name="Tandeau De Marsac N."/>
            <person name="Huntemann M."/>
            <person name="Wei C.-L."/>
            <person name="Han J."/>
            <person name="Detter J.C."/>
            <person name="Han C."/>
            <person name="Tapia R."/>
            <person name="Chen A."/>
            <person name="Kyrpides N."/>
            <person name="Mavromatis K."/>
            <person name="Markowitz V."/>
            <person name="Szeto E."/>
            <person name="Ivanova N."/>
            <person name="Pagani I."/>
            <person name="Pati A."/>
            <person name="Goodwin L."/>
            <person name="Nordberg H.P."/>
            <person name="Cantor M.N."/>
            <person name="Hua S.X."/>
            <person name="Woyke T."/>
            <person name="Kerfeld C.A."/>
        </authorList>
    </citation>
    <scope>NUCLEOTIDE SEQUENCE [LARGE SCALE GENOMIC DNA]</scope>
    <source>
        <strain evidence="3">ATCC 27169 / PCC 6605</strain>
    </source>
</reference>
<keyword evidence="1" id="KW-0732">Signal</keyword>
<dbReference type="Proteomes" id="UP000010366">
    <property type="component" value="Chromosome"/>
</dbReference>
<dbReference type="HOGENOM" id="CLU_1871698_0_0_3"/>
<keyword evidence="3" id="KW-1185">Reference proteome</keyword>
<name>K9UIZ1_CHAP6</name>
<feature type="chain" id="PRO_5003936580" description="P pilus assembly/Cpx signaling pathway, periplasmic inhibitor/zinc-resistance associated protein" evidence="1">
    <location>
        <begin position="26"/>
        <end position="136"/>
    </location>
</feature>
<protein>
    <recommendedName>
        <fullName evidence="4">P pilus assembly/Cpx signaling pathway, periplasmic inhibitor/zinc-resistance associated protein</fullName>
    </recommendedName>
</protein>